<evidence type="ECO:0000256" key="6">
    <source>
        <dbReference type="ARBA" id="ARBA00022490"/>
    </source>
</evidence>
<evidence type="ECO:0000256" key="8">
    <source>
        <dbReference type="ARBA" id="ARBA00023002"/>
    </source>
</evidence>
<dbReference type="CDD" id="cd05367">
    <property type="entry name" value="SPR-like_SDR_c"/>
    <property type="match status" value="1"/>
</dbReference>
<dbReference type="Gene3D" id="3.40.50.720">
    <property type="entry name" value="NAD(P)-binding Rossmann-like Domain"/>
    <property type="match status" value="1"/>
</dbReference>
<accession>A0A1I8Q868</accession>
<dbReference type="InterPro" id="IPR006393">
    <property type="entry name" value="Sepiapterin_red"/>
</dbReference>
<dbReference type="InterPro" id="IPR051721">
    <property type="entry name" value="Biopterin_syn/organic_redct"/>
</dbReference>
<reference evidence="9" key="1">
    <citation type="submission" date="2020-05" db="UniProtKB">
        <authorList>
            <consortium name="EnsemblMetazoa"/>
        </authorList>
    </citation>
    <scope>IDENTIFICATION</scope>
    <source>
        <strain evidence="9">USDA</strain>
    </source>
</reference>
<dbReference type="Pfam" id="PF00106">
    <property type="entry name" value="adh_short"/>
    <property type="match status" value="1"/>
</dbReference>
<evidence type="ECO:0000313" key="9">
    <source>
        <dbReference type="EnsemblMetazoa" id="SCAU014787-PA"/>
    </source>
</evidence>
<dbReference type="FunFam" id="3.40.50.720:FF:000259">
    <property type="entry name" value="Sepiapterin reductase"/>
    <property type="match status" value="1"/>
</dbReference>
<dbReference type="EC" id="1.1.1.153" evidence="4"/>
<evidence type="ECO:0000256" key="4">
    <source>
        <dbReference type="ARBA" id="ARBA00013075"/>
    </source>
</evidence>
<dbReference type="VEuPathDB" id="VectorBase:SCAU014787"/>
<dbReference type="PANTHER" id="PTHR44085:SF2">
    <property type="entry name" value="SEPIAPTERIN REDUCTASE"/>
    <property type="match status" value="1"/>
</dbReference>
<dbReference type="STRING" id="35570.A0A1I8Q868"/>
<keyword evidence="7" id="KW-0521">NADP</keyword>
<evidence type="ECO:0000313" key="10">
    <source>
        <dbReference type="Proteomes" id="UP000095300"/>
    </source>
</evidence>
<dbReference type="SUPFAM" id="SSF51735">
    <property type="entry name" value="NAD(P)-binding Rossmann-fold domains"/>
    <property type="match status" value="1"/>
</dbReference>
<comment type="similarity">
    <text evidence="2">Belongs to the sepiapterin reductase family.</text>
</comment>
<keyword evidence="6" id="KW-0963">Cytoplasm</keyword>
<dbReference type="AlphaFoldDB" id="A0A1I8Q868"/>
<organism evidence="9 10">
    <name type="scientific">Stomoxys calcitrans</name>
    <name type="common">Stable fly</name>
    <name type="synonym">Conops calcitrans</name>
    <dbReference type="NCBI Taxonomy" id="35570"/>
    <lineage>
        <taxon>Eukaryota</taxon>
        <taxon>Metazoa</taxon>
        <taxon>Ecdysozoa</taxon>
        <taxon>Arthropoda</taxon>
        <taxon>Hexapoda</taxon>
        <taxon>Insecta</taxon>
        <taxon>Pterygota</taxon>
        <taxon>Neoptera</taxon>
        <taxon>Endopterygota</taxon>
        <taxon>Diptera</taxon>
        <taxon>Brachycera</taxon>
        <taxon>Muscomorpha</taxon>
        <taxon>Muscoidea</taxon>
        <taxon>Muscidae</taxon>
        <taxon>Stomoxys</taxon>
    </lineage>
</organism>
<dbReference type="PRINTS" id="PR00081">
    <property type="entry name" value="GDHRDH"/>
</dbReference>
<dbReference type="EnsemblMetazoa" id="SCAU014787-RA">
    <property type="protein sequence ID" value="SCAU014787-PA"/>
    <property type="gene ID" value="SCAU014787"/>
</dbReference>
<name>A0A1I8Q868_STOCA</name>
<dbReference type="Proteomes" id="UP000095300">
    <property type="component" value="Unassembled WGS sequence"/>
</dbReference>
<protein>
    <recommendedName>
        <fullName evidence="5">Sepiapterin reductase</fullName>
        <ecNumber evidence="4">1.1.1.153</ecNumber>
    </recommendedName>
</protein>
<dbReference type="InterPro" id="IPR002347">
    <property type="entry name" value="SDR_fam"/>
</dbReference>
<dbReference type="PANTHER" id="PTHR44085">
    <property type="entry name" value="SEPIAPTERIN REDUCTASE"/>
    <property type="match status" value="1"/>
</dbReference>
<evidence type="ECO:0000256" key="2">
    <source>
        <dbReference type="ARBA" id="ARBA00010483"/>
    </source>
</evidence>
<evidence type="ECO:0000256" key="1">
    <source>
        <dbReference type="ARBA" id="ARBA00004496"/>
    </source>
</evidence>
<evidence type="ECO:0000256" key="7">
    <source>
        <dbReference type="ARBA" id="ARBA00022857"/>
    </source>
</evidence>
<dbReference type="GO" id="GO:0004757">
    <property type="term" value="F:sepiapterin reductase (NADP+) activity"/>
    <property type="evidence" value="ECO:0007669"/>
    <property type="project" value="UniProtKB-EC"/>
</dbReference>
<dbReference type="GO" id="GO:0005737">
    <property type="term" value="C:cytoplasm"/>
    <property type="evidence" value="ECO:0007669"/>
    <property type="project" value="UniProtKB-SubCell"/>
</dbReference>
<evidence type="ECO:0000256" key="3">
    <source>
        <dbReference type="ARBA" id="ARBA00011738"/>
    </source>
</evidence>
<dbReference type="GO" id="GO:0006729">
    <property type="term" value="P:tetrahydrobiopterin biosynthetic process"/>
    <property type="evidence" value="ECO:0007669"/>
    <property type="project" value="InterPro"/>
</dbReference>
<evidence type="ECO:0000256" key="5">
    <source>
        <dbReference type="ARBA" id="ARBA00019170"/>
    </source>
</evidence>
<dbReference type="OrthoDB" id="153074at2759"/>
<dbReference type="KEGG" id="scac:106087827"/>
<gene>
    <name evidence="9" type="primary">106087827</name>
</gene>
<keyword evidence="10" id="KW-1185">Reference proteome</keyword>
<sequence>MDLNKKTFFLITGASRGIGKSMALEIASKLKAGSVILLMARNLEALQKTKSEIESKRSDVTVQVISIDLSTAKTVQFQKIISGSLVQSQQEVSSFDRAFIIHNAGTLGDVTRKAQEMGETELWTQYYHTNVFATIALNVEFFKVFPTVPKLVVNISSLCSIEPFISMSLYCSGKAAREMYFKVLAVEEKDNDTLVLNYAPGAIDTDMTMIIQEDSFNLDLQDAFKTQRDNRTMLTTQQTAEKFIKVLEEVSFETGAHIDYYDYDCFDIVP</sequence>
<comment type="subunit">
    <text evidence="3">Homodimer.</text>
</comment>
<keyword evidence="8" id="KW-0560">Oxidoreductase</keyword>
<comment type="subcellular location">
    <subcellularLocation>
        <location evidence="1">Cytoplasm</location>
    </subcellularLocation>
</comment>
<dbReference type="NCBIfam" id="TIGR01500">
    <property type="entry name" value="sepiapter_red"/>
    <property type="match status" value="1"/>
</dbReference>
<proteinExistence type="inferred from homology"/>
<dbReference type="InterPro" id="IPR036291">
    <property type="entry name" value="NAD(P)-bd_dom_sf"/>
</dbReference>